<keyword evidence="3" id="KW-1185">Reference proteome</keyword>
<dbReference type="Pfam" id="PF03401">
    <property type="entry name" value="TctC"/>
    <property type="match status" value="1"/>
</dbReference>
<dbReference type="PIRSF" id="PIRSF017082">
    <property type="entry name" value="YflP"/>
    <property type="match status" value="1"/>
</dbReference>
<dbReference type="CDD" id="cd13578">
    <property type="entry name" value="PBP2_Bug27"/>
    <property type="match status" value="1"/>
</dbReference>
<dbReference type="EMBL" id="JAHYBZ010000001">
    <property type="protein sequence ID" value="MBW6396368.1"/>
    <property type="molecule type" value="Genomic_DNA"/>
</dbReference>
<proteinExistence type="inferred from homology"/>
<dbReference type="Gene3D" id="3.40.190.10">
    <property type="entry name" value="Periplasmic binding protein-like II"/>
    <property type="match status" value="1"/>
</dbReference>
<name>A0ABS7A2H9_9PROT</name>
<accession>A0ABS7A2H9</accession>
<dbReference type="PANTHER" id="PTHR42928">
    <property type="entry name" value="TRICARBOXYLATE-BINDING PROTEIN"/>
    <property type="match status" value="1"/>
</dbReference>
<dbReference type="InterPro" id="IPR006311">
    <property type="entry name" value="TAT_signal"/>
</dbReference>
<dbReference type="RefSeq" id="WP_219760750.1">
    <property type="nucleotide sequence ID" value="NZ_JAHYBZ010000001.1"/>
</dbReference>
<sequence length="338" mass="35340">MHEDHRNLHHRMVRAAPEGLTRRALLGAAGAALAAPALAQTDWPTRSIRLIVPFAPGGSSDVLARLIQPGLGAALGQPIVVENRSGAGSMLGTEAVARAPADGYTLLLADLPYTIVPALQARMPYDVEKDLVPVAMVGVAPLLIFGHPSLPVRNAAEFAALAKAQPGHFTYGSGGVGAASHMMGELFQAVTGTQLTHVPYRGGGPAIQDLAAGNINTVFVTVASAAPQLSSGQIRGLGVMAAERMRSHPDIPTFREQGIDLIAEHWWGLLAPAGTPVPVIDKIAAAMPAVLAAPDMTPRLEALAVIARPDGPAAFGQRIREDLVRYRDIARSRGITAQ</sequence>
<protein>
    <submittedName>
        <fullName evidence="2">Tripartite tricarboxylate transporter substrate binding protein</fullName>
    </submittedName>
</protein>
<dbReference type="PANTHER" id="PTHR42928:SF5">
    <property type="entry name" value="BLR1237 PROTEIN"/>
    <property type="match status" value="1"/>
</dbReference>
<evidence type="ECO:0000313" key="2">
    <source>
        <dbReference type="EMBL" id="MBW6396368.1"/>
    </source>
</evidence>
<evidence type="ECO:0000256" key="1">
    <source>
        <dbReference type="ARBA" id="ARBA00006987"/>
    </source>
</evidence>
<evidence type="ECO:0000313" key="3">
    <source>
        <dbReference type="Proteomes" id="UP001196565"/>
    </source>
</evidence>
<dbReference type="Proteomes" id="UP001196565">
    <property type="component" value="Unassembled WGS sequence"/>
</dbReference>
<dbReference type="PROSITE" id="PS51318">
    <property type="entry name" value="TAT"/>
    <property type="match status" value="1"/>
</dbReference>
<comment type="similarity">
    <text evidence="1">Belongs to the UPF0065 (bug) family.</text>
</comment>
<comment type="caution">
    <text evidence="2">The sequence shown here is derived from an EMBL/GenBank/DDBJ whole genome shotgun (WGS) entry which is preliminary data.</text>
</comment>
<gene>
    <name evidence="2" type="ORF">KPL78_00845</name>
</gene>
<dbReference type="InterPro" id="IPR042100">
    <property type="entry name" value="Bug_dom1"/>
</dbReference>
<dbReference type="SUPFAM" id="SSF53850">
    <property type="entry name" value="Periplasmic binding protein-like II"/>
    <property type="match status" value="1"/>
</dbReference>
<reference evidence="2 3" key="1">
    <citation type="submission" date="2021-07" db="EMBL/GenBank/DDBJ databases">
        <authorList>
            <person name="So Y."/>
        </authorList>
    </citation>
    <scope>NUCLEOTIDE SEQUENCE [LARGE SCALE GENOMIC DNA]</scope>
    <source>
        <strain evidence="2 3">HJA6</strain>
    </source>
</reference>
<dbReference type="InterPro" id="IPR005064">
    <property type="entry name" value="BUG"/>
</dbReference>
<dbReference type="Gene3D" id="3.40.190.150">
    <property type="entry name" value="Bordetella uptake gene, domain 1"/>
    <property type="match status" value="1"/>
</dbReference>
<organism evidence="2 3">
    <name type="scientific">Roseomonas alba</name>
    <dbReference type="NCBI Taxonomy" id="2846776"/>
    <lineage>
        <taxon>Bacteria</taxon>
        <taxon>Pseudomonadati</taxon>
        <taxon>Pseudomonadota</taxon>
        <taxon>Alphaproteobacteria</taxon>
        <taxon>Acetobacterales</taxon>
        <taxon>Roseomonadaceae</taxon>
        <taxon>Roseomonas</taxon>
    </lineage>
</organism>